<sequence length="195" mass="22260">MLEEFSVELTAGGGVFAVLVIWLVFRLFFRKSSAQAQIEQVLTPYKLDELKNIILPDGLGGLLEIESVFLLEQGVLILREYPISGHLYGADKIEQWTQIVDGRSYKFTNPLHHLEHSRQTIRSLIPKMPVFCHVVFTAESNFPKGKPASVSVLTSFEQDMQRLFNSPKLPAESREKMWNVIKQNICNDVQSLIRE</sequence>
<dbReference type="InterPro" id="IPR011528">
    <property type="entry name" value="NERD"/>
</dbReference>
<dbReference type="eggNOG" id="ENOG502ZCPY">
    <property type="taxonomic scope" value="Bacteria"/>
</dbReference>
<accession>I1XKC7</accession>
<evidence type="ECO:0000313" key="1">
    <source>
        <dbReference type="EMBL" id="AFI84846.1"/>
    </source>
</evidence>
<dbReference type="EMBL" id="CP003390">
    <property type="protein sequence ID" value="AFI84846.1"/>
    <property type="molecule type" value="Genomic_DNA"/>
</dbReference>
<reference evidence="1 2" key="1">
    <citation type="journal article" date="2012" name="J. Bacteriol.">
        <title>Complete genome sequences of Methylophaga sp. strain JAM1 and Methylophaga sp. strain JAM7.</title>
        <authorList>
            <person name="Villeneuve C."/>
            <person name="Martineau C."/>
            <person name="Mauffrey F."/>
            <person name="Villemur R."/>
        </authorList>
    </citation>
    <scope>NUCLEOTIDE SEQUENCE [LARGE SCALE GENOMIC DNA]</scope>
    <source>
        <strain evidence="1 2">JAM1</strain>
    </source>
</reference>
<organism evidence="1 2">
    <name type="scientific">Methylophaga nitratireducenticrescens</name>
    <dbReference type="NCBI Taxonomy" id="754476"/>
    <lineage>
        <taxon>Bacteria</taxon>
        <taxon>Pseudomonadati</taxon>
        <taxon>Pseudomonadota</taxon>
        <taxon>Gammaproteobacteria</taxon>
        <taxon>Thiotrichales</taxon>
        <taxon>Piscirickettsiaceae</taxon>
        <taxon>Methylophaga</taxon>
    </lineage>
</organism>
<dbReference type="AlphaFoldDB" id="I1XKC7"/>
<protein>
    <submittedName>
        <fullName evidence="1">Nuclease-like protein</fullName>
    </submittedName>
</protein>
<dbReference type="STRING" id="754476.Q7A_2030"/>
<dbReference type="Pfam" id="PF08378">
    <property type="entry name" value="NERD"/>
    <property type="match status" value="1"/>
</dbReference>
<reference evidence="1 2" key="2">
    <citation type="journal article" date="2013" name="Int. J. Syst. Evol. Microbiol.">
        <title>Methylophaga nitratireducenticrescens sp. nov. and Methylophaga frappieri sp. nov., isolated from the biofilm of the methanol-fed denitrification system treating the seawater at the Montreal Biodome.</title>
        <authorList>
            <person name="Villeneuve C."/>
            <person name="Martineau C."/>
            <person name="Mauffrey F."/>
            <person name="Villemur R."/>
        </authorList>
    </citation>
    <scope>NUCLEOTIDE SEQUENCE [LARGE SCALE GENOMIC DNA]</scope>
    <source>
        <strain evidence="1 2">JAM1</strain>
    </source>
</reference>
<evidence type="ECO:0000313" key="2">
    <source>
        <dbReference type="Proteomes" id="UP000009144"/>
    </source>
</evidence>
<keyword evidence="2" id="KW-1185">Reference proteome</keyword>
<dbReference type="PROSITE" id="PS50965">
    <property type="entry name" value="NERD"/>
    <property type="match status" value="1"/>
</dbReference>
<gene>
    <name evidence="1" type="ordered locus">Q7A_2030</name>
</gene>
<dbReference type="Proteomes" id="UP000009144">
    <property type="component" value="Chromosome"/>
</dbReference>
<proteinExistence type="predicted"/>
<dbReference type="KEGG" id="mej:Q7A_2030"/>
<name>I1XKC7_METNJ</name>
<dbReference type="PATRIC" id="fig|754476.3.peg.2007"/>
<dbReference type="HOGENOM" id="CLU_1314225_0_0_6"/>